<dbReference type="RefSeq" id="WP_063029822.1">
    <property type="nucleotide sequence ID" value="NZ_PYHS01000018.1"/>
</dbReference>
<protein>
    <recommendedName>
        <fullName evidence="3">V-type ATP synthase subunit F</fullName>
    </recommendedName>
</protein>
<dbReference type="Proteomes" id="UP000241647">
    <property type="component" value="Unassembled WGS sequence"/>
</dbReference>
<sequence length="72" mass="7152">MGTVAVIGDPARVQGYALAGAVVIPAADAEAVGRAWSALGPHTTLVVLTAAAADCLTAQQRNEGPLAVVMPE</sequence>
<evidence type="ECO:0000313" key="1">
    <source>
        <dbReference type="EMBL" id="PSR59216.1"/>
    </source>
</evidence>
<reference evidence="1 2" key="1">
    <citation type="submission" date="2018-02" db="EMBL/GenBank/DDBJ databases">
        <title>8 Nocardia nova and 1 Nocardia cyriacigeorgica strain used for evolution to TMP-SMX.</title>
        <authorList>
            <person name="Mehta H."/>
            <person name="Weng J."/>
            <person name="Shamoo Y."/>
        </authorList>
    </citation>
    <scope>NUCLEOTIDE SEQUENCE [LARGE SCALE GENOMIC DNA]</scope>
    <source>
        <strain evidence="1 2">ATCC 33727</strain>
    </source>
</reference>
<name>A0A2T2YUP8_9NOCA</name>
<comment type="caution">
    <text evidence="1">The sequence shown here is derived from an EMBL/GenBank/DDBJ whole genome shotgun (WGS) entry which is preliminary data.</text>
</comment>
<evidence type="ECO:0000313" key="2">
    <source>
        <dbReference type="Proteomes" id="UP000241647"/>
    </source>
</evidence>
<dbReference type="EMBL" id="PYHS01000018">
    <property type="protein sequence ID" value="PSR59216.1"/>
    <property type="molecule type" value="Genomic_DNA"/>
</dbReference>
<organism evidence="1 2">
    <name type="scientific">Nocardia nova</name>
    <dbReference type="NCBI Taxonomy" id="37330"/>
    <lineage>
        <taxon>Bacteria</taxon>
        <taxon>Bacillati</taxon>
        <taxon>Actinomycetota</taxon>
        <taxon>Actinomycetes</taxon>
        <taxon>Mycobacteriales</taxon>
        <taxon>Nocardiaceae</taxon>
        <taxon>Nocardia</taxon>
    </lineage>
</organism>
<accession>A0A2T2YUP8</accession>
<dbReference type="AlphaFoldDB" id="A0A2T2YUP8"/>
<evidence type="ECO:0008006" key="3">
    <source>
        <dbReference type="Google" id="ProtNLM"/>
    </source>
</evidence>
<gene>
    <name evidence="1" type="ORF">C8259_27355</name>
</gene>
<proteinExistence type="predicted"/>